<protein>
    <submittedName>
        <fullName evidence="2">Uncharacterized protein</fullName>
    </submittedName>
</protein>
<dbReference type="AlphaFoldDB" id="A0A4Z0LAG9"/>
<comment type="caution">
    <text evidence="2">The sequence shown here is derived from an EMBL/GenBank/DDBJ whole genome shotgun (WGS) entry which is preliminary data.</text>
</comment>
<keyword evidence="1" id="KW-0812">Transmembrane</keyword>
<gene>
    <name evidence="2" type="ORF">E4635_03730</name>
</gene>
<name>A0A4Z0LAG9_9FLAO</name>
<proteinExistence type="predicted"/>
<keyword evidence="3" id="KW-1185">Reference proteome</keyword>
<sequence>MKLRSKIIILVICTVFGLGSMILFFSLSEHMIHYQNKFIRRFPQHVAQEIHQRDLIYNSYYFAGADNGKIYLGNATAPLQIMELDSTLKVKKIHHIELKQKYLPFQVPQIRVQNKNFYVFEGIVPYIYKGSIVNWKASLRINSGYYFSQLEPMDSVNLAIRYMKPKRGESLMGTINLADTTKVKYAASLLEKQFDGIFDTDGSFHFSQKLNRIVYVYLYRNQYIVTDPNLNLIYRGNTIDTVSIAHVKLASLKNSTMKTFAEPPLIVNKTNSVDGNLLYVNSALPGLYESEDIWKRASIVDVYDLTDGTYRSSFPIYNIGEKKLRSMLVSSNCLYALIGEKIICYKLREHLKQNNPVDNKEKSK</sequence>
<dbReference type="EMBL" id="SRLH01000002">
    <property type="protein sequence ID" value="TGD58972.1"/>
    <property type="molecule type" value="Genomic_DNA"/>
</dbReference>
<evidence type="ECO:0000313" key="3">
    <source>
        <dbReference type="Proteomes" id="UP000297407"/>
    </source>
</evidence>
<evidence type="ECO:0000313" key="2">
    <source>
        <dbReference type="EMBL" id="TGD58972.1"/>
    </source>
</evidence>
<dbReference type="Proteomes" id="UP000297407">
    <property type="component" value="Unassembled WGS sequence"/>
</dbReference>
<organism evidence="2 3">
    <name type="scientific">Flavobacterium humi</name>
    <dbReference type="NCBI Taxonomy" id="2562683"/>
    <lineage>
        <taxon>Bacteria</taxon>
        <taxon>Pseudomonadati</taxon>
        <taxon>Bacteroidota</taxon>
        <taxon>Flavobacteriia</taxon>
        <taxon>Flavobacteriales</taxon>
        <taxon>Flavobacteriaceae</taxon>
        <taxon>Flavobacterium</taxon>
    </lineage>
</organism>
<keyword evidence="1" id="KW-0472">Membrane</keyword>
<keyword evidence="1" id="KW-1133">Transmembrane helix</keyword>
<accession>A0A4Z0LAG9</accession>
<dbReference type="RefSeq" id="WP_135525282.1">
    <property type="nucleotide sequence ID" value="NZ_SRLH01000002.1"/>
</dbReference>
<feature type="transmembrane region" description="Helical" evidence="1">
    <location>
        <begin position="7"/>
        <end position="27"/>
    </location>
</feature>
<reference evidence="2 3" key="1">
    <citation type="submission" date="2019-04" db="EMBL/GenBank/DDBJ databases">
        <title>Flavobacterium sp. strain DS2-A Genome sequencing and assembly.</title>
        <authorList>
            <person name="Kim I."/>
        </authorList>
    </citation>
    <scope>NUCLEOTIDE SEQUENCE [LARGE SCALE GENOMIC DNA]</scope>
    <source>
        <strain evidence="2 3">DS2-A</strain>
    </source>
</reference>
<dbReference type="OrthoDB" id="673785at2"/>
<evidence type="ECO:0000256" key="1">
    <source>
        <dbReference type="SAM" id="Phobius"/>
    </source>
</evidence>